<name>A0AB34JLR3_PRYPA</name>
<evidence type="ECO:0000256" key="1">
    <source>
        <dbReference type="SAM" id="Coils"/>
    </source>
</evidence>
<proteinExistence type="predicted"/>
<feature type="coiled-coil region" evidence="1">
    <location>
        <begin position="345"/>
        <end position="444"/>
    </location>
</feature>
<accession>A0AB34JLR3</accession>
<sequence>MRRAMGSPSASSNLQLEEQHQREMIRIHEMWQASKAELRSKAQELEEVRSMDAYGSKVRRESDATVGQMQALTLELRDKLRFTELQLSAAREEGAKLAATQDQMRRELARLHTEANSQREYGHRQAPQLMEMQAAMTRVEQEKQELIGRTREAEMRAEGLVRSKEQTIQLQEKKVRALEDQLRRASEAHGSTNRALEAKEQLKFLHVARRSEAQVQSLVQQLQLDNARLVKLLASTDEYRDFAASLECSGGLAYVPPPQVESTWGHKGPDTFTSASPYDAVPVPSLKELKDRPVRSSGREADHWVPADTYALANDFRRQFTPKVPMDKFAELLIRLNKIWRTRERRNVERHRSKLQKVIADLRRRLSQGIAYEEVMRDNEVERLKRELKELRKTFNSGRRRLNEPEERLLESSLENVEALSKQLRQAQEKNDMLTQQLTDQESRLDAAFESGASSAGRQAADIVGRFSERTNELVRELQKRTMAINKQDPELYTRVLQQQSWFLSDLERKLLNCRNGISGCLSYSFITPAVPGVLHREHVGGVFEAVVLDQQQRRLASNAEFSHGQRAEDSDEFE</sequence>
<comment type="caution">
    <text evidence="2">The sequence shown here is derived from an EMBL/GenBank/DDBJ whole genome shotgun (WGS) entry which is preliminary data.</text>
</comment>
<evidence type="ECO:0000313" key="2">
    <source>
        <dbReference type="EMBL" id="KAL1521837.1"/>
    </source>
</evidence>
<keyword evidence="1" id="KW-0175">Coiled coil</keyword>
<keyword evidence="3" id="KW-1185">Reference proteome</keyword>
<evidence type="ECO:0008006" key="4">
    <source>
        <dbReference type="Google" id="ProtNLM"/>
    </source>
</evidence>
<evidence type="ECO:0000313" key="3">
    <source>
        <dbReference type="Proteomes" id="UP001515480"/>
    </source>
</evidence>
<dbReference type="AlphaFoldDB" id="A0AB34JLR3"/>
<organism evidence="2 3">
    <name type="scientific">Prymnesium parvum</name>
    <name type="common">Toxic golden alga</name>
    <dbReference type="NCBI Taxonomy" id="97485"/>
    <lineage>
        <taxon>Eukaryota</taxon>
        <taxon>Haptista</taxon>
        <taxon>Haptophyta</taxon>
        <taxon>Prymnesiophyceae</taxon>
        <taxon>Prymnesiales</taxon>
        <taxon>Prymnesiaceae</taxon>
        <taxon>Prymnesium</taxon>
    </lineage>
</organism>
<protein>
    <recommendedName>
        <fullName evidence="4">Cilia- and flagella-associated protein 157</fullName>
    </recommendedName>
</protein>
<dbReference type="Proteomes" id="UP001515480">
    <property type="component" value="Unassembled WGS sequence"/>
</dbReference>
<gene>
    <name evidence="2" type="ORF">AB1Y20_021488</name>
</gene>
<reference evidence="2 3" key="1">
    <citation type="journal article" date="2024" name="Science">
        <title>Giant polyketide synthase enzymes in the biosynthesis of giant marine polyether toxins.</title>
        <authorList>
            <person name="Fallon T.R."/>
            <person name="Shende V.V."/>
            <person name="Wierzbicki I.H."/>
            <person name="Pendleton A.L."/>
            <person name="Watervoot N.F."/>
            <person name="Auber R.P."/>
            <person name="Gonzalez D.J."/>
            <person name="Wisecaver J.H."/>
            <person name="Moore B.S."/>
        </authorList>
    </citation>
    <scope>NUCLEOTIDE SEQUENCE [LARGE SCALE GENOMIC DNA]</scope>
    <source>
        <strain evidence="2 3">12B1</strain>
    </source>
</reference>
<dbReference type="EMBL" id="JBGBPQ010000007">
    <property type="protein sequence ID" value="KAL1521837.1"/>
    <property type="molecule type" value="Genomic_DNA"/>
</dbReference>
<feature type="coiled-coil region" evidence="1">
    <location>
        <begin position="129"/>
        <end position="188"/>
    </location>
</feature>